<gene>
    <name evidence="2" type="ORF">ABT39_MTgene1902</name>
</gene>
<keyword evidence="2" id="KW-0496">Mitochondrion</keyword>
<comment type="caution">
    <text evidence="2">The sequence shown here is derived from an EMBL/GenBank/DDBJ whole genome shotgun (WGS) entry which is preliminary data.</text>
</comment>
<keyword evidence="1" id="KW-0732">Signal</keyword>
<evidence type="ECO:0000256" key="1">
    <source>
        <dbReference type="SAM" id="SignalP"/>
    </source>
</evidence>
<organism evidence="2">
    <name type="scientific">Picea glauca</name>
    <name type="common">White spruce</name>
    <name type="synonym">Pinus glauca</name>
    <dbReference type="NCBI Taxonomy" id="3330"/>
    <lineage>
        <taxon>Eukaryota</taxon>
        <taxon>Viridiplantae</taxon>
        <taxon>Streptophyta</taxon>
        <taxon>Embryophyta</taxon>
        <taxon>Tracheophyta</taxon>
        <taxon>Spermatophyta</taxon>
        <taxon>Pinopsida</taxon>
        <taxon>Pinidae</taxon>
        <taxon>Conifers I</taxon>
        <taxon>Pinales</taxon>
        <taxon>Pinaceae</taxon>
        <taxon>Picea</taxon>
    </lineage>
</organism>
<dbReference type="EMBL" id="LKAM01000013">
    <property type="protein sequence ID" value="KUM46096.1"/>
    <property type="molecule type" value="Genomic_DNA"/>
</dbReference>
<feature type="signal peptide" evidence="1">
    <location>
        <begin position="1"/>
        <end position="22"/>
    </location>
</feature>
<evidence type="ECO:0008006" key="3">
    <source>
        <dbReference type="Google" id="ProtNLM"/>
    </source>
</evidence>
<protein>
    <recommendedName>
        <fullName evidence="3">Secreted protein</fullName>
    </recommendedName>
</protein>
<proteinExistence type="predicted"/>
<name>A0A101LVI9_PICGL</name>
<reference evidence="2" key="1">
    <citation type="journal article" date="2015" name="Genome Biol. Evol.">
        <title>Organellar Genomes of White Spruce (Picea glauca): Assembly and Annotation.</title>
        <authorList>
            <person name="Jackman S.D."/>
            <person name="Warren R.L."/>
            <person name="Gibb E.A."/>
            <person name="Vandervalk B.P."/>
            <person name="Mohamadi H."/>
            <person name="Chu J."/>
            <person name="Raymond A."/>
            <person name="Pleasance S."/>
            <person name="Coope R."/>
            <person name="Wildung M.R."/>
            <person name="Ritland C.E."/>
            <person name="Bousquet J."/>
            <person name="Jones S.J."/>
            <person name="Bohlmann J."/>
            <person name="Birol I."/>
        </authorList>
    </citation>
    <scope>NUCLEOTIDE SEQUENCE [LARGE SCALE GENOMIC DNA]</scope>
    <source>
        <tissue evidence="2">Flushing bud</tissue>
    </source>
</reference>
<accession>A0A101LVI9</accession>
<evidence type="ECO:0000313" key="2">
    <source>
        <dbReference type="EMBL" id="KUM46096.1"/>
    </source>
</evidence>
<sequence length="94" mass="10619">MLARMLLVALHLDLLLCRIASGLQPNQSNQLVELQLMSQLGKVQLLLFLGAELCMDAYRASFDLIIISVFHSLEEIKTGDQHQTMMGNERVKCF</sequence>
<feature type="chain" id="PRO_5007100117" description="Secreted protein" evidence="1">
    <location>
        <begin position="23"/>
        <end position="94"/>
    </location>
</feature>
<dbReference type="AlphaFoldDB" id="A0A101LVI9"/>
<geneLocation type="mitochondrion" evidence="2"/>